<comment type="caution">
    <text evidence="1">The sequence shown here is derived from an EMBL/GenBank/DDBJ whole genome shotgun (WGS) entry which is preliminary data.</text>
</comment>
<accession>A0A0F9N1P2</accession>
<dbReference type="AlphaFoldDB" id="A0A0F9N1P2"/>
<dbReference type="EMBL" id="LAZR01004776">
    <property type="protein sequence ID" value="KKN05677.1"/>
    <property type="molecule type" value="Genomic_DNA"/>
</dbReference>
<proteinExistence type="predicted"/>
<sequence>MKLARVIISEGSMYPPWYYGFTESNIYIDEIEYHVIPLNYIVRLGRFIRRLWIILIQRPKVPDIFILDALVKDNPLTAKQRCRLIHWYESRISDLGSS</sequence>
<evidence type="ECO:0000313" key="1">
    <source>
        <dbReference type="EMBL" id="KKN05677.1"/>
    </source>
</evidence>
<protein>
    <submittedName>
        <fullName evidence="1">Uncharacterized protein</fullName>
    </submittedName>
</protein>
<name>A0A0F9N1P2_9ZZZZ</name>
<gene>
    <name evidence="1" type="ORF">LCGC14_1085100</name>
</gene>
<reference evidence="1" key="1">
    <citation type="journal article" date="2015" name="Nature">
        <title>Complex archaea that bridge the gap between prokaryotes and eukaryotes.</title>
        <authorList>
            <person name="Spang A."/>
            <person name="Saw J.H."/>
            <person name="Jorgensen S.L."/>
            <person name="Zaremba-Niedzwiedzka K."/>
            <person name="Martijn J."/>
            <person name="Lind A.E."/>
            <person name="van Eijk R."/>
            <person name="Schleper C."/>
            <person name="Guy L."/>
            <person name="Ettema T.J."/>
        </authorList>
    </citation>
    <scope>NUCLEOTIDE SEQUENCE</scope>
</reference>
<organism evidence="1">
    <name type="scientific">marine sediment metagenome</name>
    <dbReference type="NCBI Taxonomy" id="412755"/>
    <lineage>
        <taxon>unclassified sequences</taxon>
        <taxon>metagenomes</taxon>
        <taxon>ecological metagenomes</taxon>
    </lineage>
</organism>